<dbReference type="Pfam" id="PF13568">
    <property type="entry name" value="OMP_b-brl_2"/>
    <property type="match status" value="1"/>
</dbReference>
<keyword evidence="5" id="KW-1185">Reference proteome</keyword>
<dbReference type="OrthoDB" id="1523584at2"/>
<dbReference type="Proteomes" id="UP000306918">
    <property type="component" value="Unassembled WGS sequence"/>
</dbReference>
<dbReference type="InterPro" id="IPR025665">
    <property type="entry name" value="Beta-barrel_OMP_2"/>
</dbReference>
<protein>
    <recommendedName>
        <fullName evidence="3">Outer membrane protein beta-barrel domain-containing protein</fullName>
    </recommendedName>
</protein>
<organism evidence="4 5">
    <name type="scientific">Niastella caeni</name>
    <dbReference type="NCBI Taxonomy" id="2569763"/>
    <lineage>
        <taxon>Bacteria</taxon>
        <taxon>Pseudomonadati</taxon>
        <taxon>Bacteroidota</taxon>
        <taxon>Chitinophagia</taxon>
        <taxon>Chitinophagales</taxon>
        <taxon>Chitinophagaceae</taxon>
        <taxon>Niastella</taxon>
    </lineage>
</organism>
<evidence type="ECO:0000256" key="2">
    <source>
        <dbReference type="SAM" id="Phobius"/>
    </source>
</evidence>
<feature type="compositionally biased region" description="Polar residues" evidence="1">
    <location>
        <begin position="181"/>
        <end position="190"/>
    </location>
</feature>
<feature type="compositionally biased region" description="Polar residues" evidence="1">
    <location>
        <begin position="274"/>
        <end position="289"/>
    </location>
</feature>
<keyword evidence="2" id="KW-1133">Transmembrane helix</keyword>
<evidence type="ECO:0000313" key="4">
    <source>
        <dbReference type="EMBL" id="THU40715.1"/>
    </source>
</evidence>
<feature type="compositionally biased region" description="Polar residues" evidence="1">
    <location>
        <begin position="296"/>
        <end position="313"/>
    </location>
</feature>
<dbReference type="Gene3D" id="2.40.160.20">
    <property type="match status" value="1"/>
</dbReference>
<evidence type="ECO:0000259" key="3">
    <source>
        <dbReference type="Pfam" id="PF13568"/>
    </source>
</evidence>
<dbReference type="RefSeq" id="WP_136575208.1">
    <property type="nucleotide sequence ID" value="NZ_STFF01000001.1"/>
</dbReference>
<sequence>MYPLHDNDLDRLSREAAEHFEVEPGASGWEHLERRLDQELPQEKKKRRFLFWLFLITATTGGALIGIMKYKPVTPLAKDNISRVTTPAEKPSSVQQNNETNATPVGSEKNNPATATYSTPVGPSQTTGNTTANTQPVAGNQQQPSASLTDPKPSTTGNNQPGTASTLVTTPDKNAIKPVVKTSNRKSNPVANEPGVDKTPLTLNYATITPQTRGKDGRQSTKASKRKPGQRQRTTAGKNSQIVNTVPDNTTEPDNKIATIDQDTNGEPADKNTDPSVTSSTTQPATNSMLADAEKNNNTVTPPAADSTKTLAEQPTKKEAGRGKDKIKQPLEIGLMAGPDLSTVKFGPMYKTGYIFGLQVGYRFSNRWSVNTGVIYTKKFYKADGEDFHYKNQWNWEIDNAEGNCSMWEIPVNVRYDFSFNTKRRWFASAGASTYLMDKEYYMINYNVNGNIYPYPYNTDTNKNYFFSILNLSGGMERSLGKRFSLQAEPYLKIPLQGLGTGSIRMDSYGILFTLKYKPVFNSKK</sequence>
<evidence type="ECO:0000256" key="1">
    <source>
        <dbReference type="SAM" id="MobiDB-lite"/>
    </source>
</evidence>
<reference evidence="4 5" key="1">
    <citation type="submission" date="2019-04" db="EMBL/GenBank/DDBJ databases">
        <title>Niastella caeni sp. nov., isolated from activated sludge.</title>
        <authorList>
            <person name="Sheng M."/>
        </authorList>
    </citation>
    <scope>NUCLEOTIDE SEQUENCE [LARGE SCALE GENOMIC DNA]</scope>
    <source>
        <strain evidence="4 5">HX-2-15</strain>
    </source>
</reference>
<dbReference type="SUPFAM" id="SSF56925">
    <property type="entry name" value="OMPA-like"/>
    <property type="match status" value="1"/>
</dbReference>
<accession>A0A4S8HYV5</accession>
<feature type="compositionally biased region" description="Polar residues" evidence="1">
    <location>
        <begin position="201"/>
        <end position="212"/>
    </location>
</feature>
<feature type="compositionally biased region" description="Polar residues" evidence="1">
    <location>
        <begin position="92"/>
        <end position="172"/>
    </location>
</feature>
<keyword evidence="2" id="KW-0812">Transmembrane</keyword>
<feature type="compositionally biased region" description="Polar residues" evidence="1">
    <location>
        <begin position="231"/>
        <end position="252"/>
    </location>
</feature>
<name>A0A4S8HYV5_9BACT</name>
<feature type="compositionally biased region" description="Basic and acidic residues" evidence="1">
    <location>
        <begin position="315"/>
        <end position="326"/>
    </location>
</feature>
<comment type="caution">
    <text evidence="4">The sequence shown here is derived from an EMBL/GenBank/DDBJ whole genome shotgun (WGS) entry which is preliminary data.</text>
</comment>
<proteinExistence type="predicted"/>
<dbReference type="InterPro" id="IPR011250">
    <property type="entry name" value="OMP/PagP_B-barrel"/>
</dbReference>
<feature type="transmembrane region" description="Helical" evidence="2">
    <location>
        <begin position="49"/>
        <end position="68"/>
    </location>
</feature>
<dbReference type="EMBL" id="STFF01000001">
    <property type="protein sequence ID" value="THU40715.1"/>
    <property type="molecule type" value="Genomic_DNA"/>
</dbReference>
<dbReference type="AlphaFoldDB" id="A0A4S8HYV5"/>
<gene>
    <name evidence="4" type="ORF">FAM09_00960</name>
</gene>
<feature type="region of interest" description="Disordered" evidence="1">
    <location>
        <begin position="85"/>
        <end position="326"/>
    </location>
</feature>
<feature type="domain" description="Outer membrane protein beta-barrel" evidence="3">
    <location>
        <begin position="329"/>
        <end position="462"/>
    </location>
</feature>
<keyword evidence="2" id="KW-0472">Membrane</keyword>
<evidence type="ECO:0000313" key="5">
    <source>
        <dbReference type="Proteomes" id="UP000306918"/>
    </source>
</evidence>